<dbReference type="SMART" id="SM01230">
    <property type="entry name" value="Gln-synt_C"/>
    <property type="match status" value="1"/>
</dbReference>
<dbReference type="EC" id="6.3.1.2" evidence="3"/>
<reference evidence="9" key="1">
    <citation type="submission" date="2018-05" db="EMBL/GenBank/DDBJ databases">
        <authorList>
            <person name="Lanie J.A."/>
            <person name="Ng W.-L."/>
            <person name="Kazmierczak K.M."/>
            <person name="Andrzejewski T.M."/>
            <person name="Davidsen T.M."/>
            <person name="Wayne K.J."/>
            <person name="Tettelin H."/>
            <person name="Glass J.I."/>
            <person name="Rusch D."/>
            <person name="Podicherti R."/>
            <person name="Tsui H.-C.T."/>
            <person name="Winkler M.E."/>
        </authorList>
    </citation>
    <scope>NUCLEOTIDE SEQUENCE</scope>
</reference>
<evidence type="ECO:0000256" key="4">
    <source>
        <dbReference type="ARBA" id="ARBA00022490"/>
    </source>
</evidence>
<evidence type="ECO:0000256" key="7">
    <source>
        <dbReference type="ARBA" id="ARBA00022840"/>
    </source>
</evidence>
<evidence type="ECO:0000313" key="9">
    <source>
        <dbReference type="EMBL" id="SVC21618.1"/>
    </source>
</evidence>
<dbReference type="GO" id="GO:0004356">
    <property type="term" value="F:glutamine synthetase activity"/>
    <property type="evidence" value="ECO:0007669"/>
    <property type="project" value="UniProtKB-EC"/>
</dbReference>
<feature type="domain" description="GS catalytic" evidence="8">
    <location>
        <begin position="1"/>
        <end position="166"/>
    </location>
</feature>
<protein>
    <recommendedName>
        <fullName evidence="3">glutamine synthetase</fullName>
        <ecNumber evidence="3">6.3.1.2</ecNumber>
    </recommendedName>
</protein>
<dbReference type="GO" id="GO:0005524">
    <property type="term" value="F:ATP binding"/>
    <property type="evidence" value="ECO:0007669"/>
    <property type="project" value="UniProtKB-KW"/>
</dbReference>
<dbReference type="InterPro" id="IPR008146">
    <property type="entry name" value="Gln_synth_cat_dom"/>
</dbReference>
<dbReference type="InterPro" id="IPR014746">
    <property type="entry name" value="Gln_synth/guanido_kin_cat_dom"/>
</dbReference>
<evidence type="ECO:0000256" key="1">
    <source>
        <dbReference type="ARBA" id="ARBA00004496"/>
    </source>
</evidence>
<dbReference type="EMBL" id="UINC01079532">
    <property type="protein sequence ID" value="SVC21618.1"/>
    <property type="molecule type" value="Genomic_DNA"/>
</dbReference>
<dbReference type="PANTHER" id="PTHR20852:SF57">
    <property type="entry name" value="GLUTAMINE SYNTHETASE 2 CYTOPLASMIC"/>
    <property type="match status" value="1"/>
</dbReference>
<keyword evidence="7" id="KW-0067">ATP-binding</keyword>
<proteinExistence type="inferred from homology"/>
<dbReference type="InterPro" id="IPR050292">
    <property type="entry name" value="Glutamine_Synthetase"/>
</dbReference>
<evidence type="ECO:0000256" key="2">
    <source>
        <dbReference type="ARBA" id="ARBA00009897"/>
    </source>
</evidence>
<dbReference type="AlphaFoldDB" id="A0A382KB78"/>
<evidence type="ECO:0000256" key="3">
    <source>
        <dbReference type="ARBA" id="ARBA00012937"/>
    </source>
</evidence>
<keyword evidence="5" id="KW-0436">Ligase</keyword>
<evidence type="ECO:0000259" key="8">
    <source>
        <dbReference type="PROSITE" id="PS51987"/>
    </source>
</evidence>
<dbReference type="GO" id="GO:0006542">
    <property type="term" value="P:glutamine biosynthetic process"/>
    <property type="evidence" value="ECO:0007669"/>
    <property type="project" value="TreeGrafter"/>
</dbReference>
<sequence length="166" mass="19230">TNAEVMLGQWEYQVFGRGAKKSADNAWMARYILYRIAEKYDVDVNIDPKPIKGDWNGNGMHTNFSNNKMRDEGGEDYIKRICEKFKPAHKEHIIEYGSKNEERLTGLHETQHIDTFSYGVSDRGASIRIPLALTQKNWKGYLEDRRPSGNADPYRVTNRILTTMEQ</sequence>
<dbReference type="PROSITE" id="PS00181">
    <property type="entry name" value="GLNA_ATP"/>
    <property type="match status" value="1"/>
</dbReference>
<evidence type="ECO:0000256" key="5">
    <source>
        <dbReference type="ARBA" id="ARBA00022598"/>
    </source>
</evidence>
<dbReference type="SUPFAM" id="SSF55931">
    <property type="entry name" value="Glutamine synthetase/guanido kinase"/>
    <property type="match status" value="1"/>
</dbReference>
<dbReference type="Gene3D" id="3.30.590.10">
    <property type="entry name" value="Glutamine synthetase/guanido kinase, catalytic domain"/>
    <property type="match status" value="1"/>
</dbReference>
<gene>
    <name evidence="9" type="ORF">METZ01_LOCUS274472</name>
</gene>
<dbReference type="FunFam" id="3.30.590.10:FF:000011">
    <property type="entry name" value="Glutamine synthetase"/>
    <property type="match status" value="1"/>
</dbReference>
<organism evidence="9">
    <name type="scientific">marine metagenome</name>
    <dbReference type="NCBI Taxonomy" id="408172"/>
    <lineage>
        <taxon>unclassified sequences</taxon>
        <taxon>metagenomes</taxon>
        <taxon>ecological metagenomes</taxon>
    </lineage>
</organism>
<comment type="subcellular location">
    <subcellularLocation>
        <location evidence="1">Cytoplasm</location>
    </subcellularLocation>
</comment>
<dbReference type="GO" id="GO:0005737">
    <property type="term" value="C:cytoplasm"/>
    <property type="evidence" value="ECO:0007669"/>
    <property type="project" value="UniProtKB-SubCell"/>
</dbReference>
<comment type="similarity">
    <text evidence="2">Belongs to the glutamine synthetase family.</text>
</comment>
<dbReference type="PANTHER" id="PTHR20852">
    <property type="entry name" value="GLUTAMINE SYNTHETASE"/>
    <property type="match status" value="1"/>
</dbReference>
<dbReference type="Pfam" id="PF00120">
    <property type="entry name" value="Gln-synt_C"/>
    <property type="match status" value="1"/>
</dbReference>
<keyword evidence="6" id="KW-0547">Nucleotide-binding</keyword>
<name>A0A382KB78_9ZZZZ</name>
<dbReference type="PROSITE" id="PS51987">
    <property type="entry name" value="GS_CATALYTIC"/>
    <property type="match status" value="1"/>
</dbReference>
<keyword evidence="4" id="KW-0963">Cytoplasm</keyword>
<evidence type="ECO:0000256" key="6">
    <source>
        <dbReference type="ARBA" id="ARBA00022741"/>
    </source>
</evidence>
<feature type="non-terminal residue" evidence="9">
    <location>
        <position position="1"/>
    </location>
</feature>
<dbReference type="InterPro" id="IPR027303">
    <property type="entry name" value="Gln_synth_gly_rich_site"/>
</dbReference>
<accession>A0A382KB78</accession>